<dbReference type="AlphaFoldDB" id="X0XQ50"/>
<feature type="non-terminal residue" evidence="1">
    <location>
        <position position="1"/>
    </location>
</feature>
<accession>X0XQ50</accession>
<dbReference type="EMBL" id="BARS01033570">
    <property type="protein sequence ID" value="GAG26966.1"/>
    <property type="molecule type" value="Genomic_DNA"/>
</dbReference>
<organism evidence="1">
    <name type="scientific">marine sediment metagenome</name>
    <dbReference type="NCBI Taxonomy" id="412755"/>
    <lineage>
        <taxon>unclassified sequences</taxon>
        <taxon>metagenomes</taxon>
        <taxon>ecological metagenomes</taxon>
    </lineage>
</organism>
<proteinExistence type="predicted"/>
<evidence type="ECO:0000313" key="1">
    <source>
        <dbReference type="EMBL" id="GAG26966.1"/>
    </source>
</evidence>
<sequence length="145" mass="17458">HGKWAKKAGIDKFIADFVNRHIDYGTSWAFSNNENEFPLEKYENTIIMQLNFFHQKDLEEEDNHKSYVKAFYLHHLLDYFRETRINIYEINAVFDKFIKEKIETATITNEGNKVNFSKEIHQIFDFLRKNKEELYSDLKGGYFTK</sequence>
<name>X0XQ50_9ZZZZ</name>
<reference evidence="1" key="1">
    <citation type="journal article" date="2014" name="Front. Microbiol.">
        <title>High frequency of phylogenetically diverse reductive dehalogenase-homologous genes in deep subseafloor sedimentary metagenomes.</title>
        <authorList>
            <person name="Kawai M."/>
            <person name="Futagami T."/>
            <person name="Toyoda A."/>
            <person name="Takaki Y."/>
            <person name="Nishi S."/>
            <person name="Hori S."/>
            <person name="Arai W."/>
            <person name="Tsubouchi T."/>
            <person name="Morono Y."/>
            <person name="Uchiyama I."/>
            <person name="Ito T."/>
            <person name="Fujiyama A."/>
            <person name="Inagaki F."/>
            <person name="Takami H."/>
        </authorList>
    </citation>
    <scope>NUCLEOTIDE SEQUENCE</scope>
    <source>
        <strain evidence="1">Expedition CK06-06</strain>
    </source>
</reference>
<comment type="caution">
    <text evidence="1">The sequence shown here is derived from an EMBL/GenBank/DDBJ whole genome shotgun (WGS) entry which is preliminary data.</text>
</comment>
<gene>
    <name evidence="1" type="ORF">S01H1_51968</name>
</gene>
<protein>
    <submittedName>
        <fullName evidence="1">Uncharacterized protein</fullName>
    </submittedName>
</protein>